<organism evidence="2 3">
    <name type="scientific">Schaalia hyovaginalis</name>
    <dbReference type="NCBI Taxonomy" id="29316"/>
    <lineage>
        <taxon>Bacteria</taxon>
        <taxon>Bacillati</taxon>
        <taxon>Actinomycetota</taxon>
        <taxon>Actinomycetes</taxon>
        <taxon>Actinomycetales</taxon>
        <taxon>Actinomycetaceae</taxon>
        <taxon>Schaalia</taxon>
    </lineage>
</organism>
<feature type="transmembrane region" description="Helical" evidence="1">
    <location>
        <begin position="67"/>
        <end position="86"/>
    </location>
</feature>
<keyword evidence="1" id="KW-0812">Transmembrane</keyword>
<keyword evidence="3" id="KW-1185">Reference proteome</keyword>
<evidence type="ECO:0000313" key="2">
    <source>
        <dbReference type="EMBL" id="MBB6334325.1"/>
    </source>
</evidence>
<dbReference type="Proteomes" id="UP000617426">
    <property type="component" value="Unassembled WGS sequence"/>
</dbReference>
<accession>A0A923IXP3</accession>
<evidence type="ECO:0000313" key="3">
    <source>
        <dbReference type="Proteomes" id="UP000617426"/>
    </source>
</evidence>
<evidence type="ECO:0008006" key="4">
    <source>
        <dbReference type="Google" id="ProtNLM"/>
    </source>
</evidence>
<feature type="transmembrane region" description="Helical" evidence="1">
    <location>
        <begin position="182"/>
        <end position="205"/>
    </location>
</feature>
<feature type="transmembrane region" description="Helical" evidence="1">
    <location>
        <begin position="147"/>
        <end position="170"/>
    </location>
</feature>
<dbReference type="RefSeq" id="WP_184452226.1">
    <property type="nucleotide sequence ID" value="NZ_JACHMK010000001.1"/>
</dbReference>
<name>A0A923IXP3_9ACTO</name>
<reference evidence="2" key="1">
    <citation type="submission" date="2020-08" db="EMBL/GenBank/DDBJ databases">
        <title>Sequencing the genomes of 1000 actinobacteria strains.</title>
        <authorList>
            <person name="Klenk H.-P."/>
        </authorList>
    </citation>
    <scope>NUCLEOTIDE SEQUENCE</scope>
    <source>
        <strain evidence="2">DSM 10695</strain>
    </source>
</reference>
<dbReference type="CDD" id="cd21809">
    <property type="entry name" value="ABC-2_lan_permease-like"/>
    <property type="match status" value="1"/>
</dbReference>
<feature type="transmembrane region" description="Helical" evidence="1">
    <location>
        <begin position="106"/>
        <end position="127"/>
    </location>
</feature>
<dbReference type="Pfam" id="PF12730">
    <property type="entry name" value="ABC2_membrane_4"/>
    <property type="match status" value="1"/>
</dbReference>
<keyword evidence="1" id="KW-0472">Membrane</keyword>
<proteinExistence type="predicted"/>
<feature type="transmembrane region" description="Helical" evidence="1">
    <location>
        <begin position="229"/>
        <end position="253"/>
    </location>
</feature>
<dbReference type="EMBL" id="JACHMK010000001">
    <property type="protein sequence ID" value="MBB6334325.1"/>
    <property type="molecule type" value="Genomic_DNA"/>
</dbReference>
<comment type="caution">
    <text evidence="2">The sequence shown here is derived from an EMBL/GenBank/DDBJ whole genome shotgun (WGS) entry which is preliminary data.</text>
</comment>
<evidence type="ECO:0000256" key="1">
    <source>
        <dbReference type="SAM" id="Phobius"/>
    </source>
</evidence>
<protein>
    <recommendedName>
        <fullName evidence="4">Lantibiotic ABC transporter permease</fullName>
    </recommendedName>
</protein>
<feature type="transmembrane region" description="Helical" evidence="1">
    <location>
        <begin position="27"/>
        <end position="47"/>
    </location>
</feature>
<sequence>MTPVPRAGARPASLVGAELLKLRRSPAWFLAALIPAMAVATGAINFSQNAGAHLEATWVAYTSQTTLFYGLVFATLTISLLAAAVWRPEHRTSTWNLVASSGHPRWALVGAKSLVVLVPFAFAQVVFTGLTWAVGTFLFEIDGTMPLAFVGANAISVLAALPLIALQSAVASRLPVFIASPAAGLVGAVVGVGMLGKGLIAAFLWPPSLLTSALTLGSSALSDAGSLDWAGIAPVLAGSAASSLVCWGLLALVGGPKRG</sequence>
<gene>
    <name evidence="2" type="ORF">HD592_000890</name>
</gene>
<keyword evidence="1" id="KW-1133">Transmembrane helix</keyword>
<dbReference type="AlphaFoldDB" id="A0A923IXP3"/>